<proteinExistence type="predicted"/>
<evidence type="ECO:0000256" key="3">
    <source>
        <dbReference type="ARBA" id="ARBA00022989"/>
    </source>
</evidence>
<protein>
    <submittedName>
        <fullName evidence="6">S46A3-like protein</fullName>
    </submittedName>
</protein>
<accession>A0ABY7FFH4</accession>
<dbReference type="PANTHER" id="PTHR23507">
    <property type="entry name" value="ZGC:174356"/>
    <property type="match status" value="1"/>
</dbReference>
<dbReference type="Gene3D" id="1.20.1250.20">
    <property type="entry name" value="MFS general substrate transporter like domains"/>
    <property type="match status" value="1"/>
</dbReference>
<feature type="transmembrane region" description="Helical" evidence="5">
    <location>
        <begin position="39"/>
        <end position="57"/>
    </location>
</feature>
<keyword evidence="3 5" id="KW-1133">Transmembrane helix</keyword>
<dbReference type="InterPro" id="IPR036259">
    <property type="entry name" value="MFS_trans_sf"/>
</dbReference>
<keyword evidence="7" id="KW-1185">Reference proteome</keyword>
<sequence length="198" mass="21821">MFIPESFTSDKRDTDESVCEKLAKSFRLFFGTSNTGRRWLYNVLMVIFLLSLFSMFGRSSVEPLYQLDDPFCWTPEKLGYYSSAKNLLQNACGMGLIKVMQMAMSDEAIAMMACVTFGVLIGFPGPLVIPVCRALMSKLTLPGQQGAIFSAIASMETIVSTGGSVAGNEIYSATLGYYRGFVFFVFSGCNFICFILMG</sequence>
<evidence type="ECO:0000313" key="6">
    <source>
        <dbReference type="EMBL" id="WAR20342.1"/>
    </source>
</evidence>
<comment type="subcellular location">
    <subcellularLocation>
        <location evidence="1">Membrane</location>
        <topology evidence="1">Multi-pass membrane protein</topology>
    </subcellularLocation>
</comment>
<feature type="transmembrane region" description="Helical" evidence="5">
    <location>
        <begin position="177"/>
        <end position="197"/>
    </location>
</feature>
<dbReference type="PANTHER" id="PTHR23507:SF1">
    <property type="entry name" value="FI18259P1-RELATED"/>
    <property type="match status" value="1"/>
</dbReference>
<organism evidence="6 7">
    <name type="scientific">Mya arenaria</name>
    <name type="common">Soft-shell clam</name>
    <dbReference type="NCBI Taxonomy" id="6604"/>
    <lineage>
        <taxon>Eukaryota</taxon>
        <taxon>Metazoa</taxon>
        <taxon>Spiralia</taxon>
        <taxon>Lophotrochozoa</taxon>
        <taxon>Mollusca</taxon>
        <taxon>Bivalvia</taxon>
        <taxon>Autobranchia</taxon>
        <taxon>Heteroconchia</taxon>
        <taxon>Euheterodonta</taxon>
        <taxon>Imparidentia</taxon>
        <taxon>Neoheterodontei</taxon>
        <taxon>Myida</taxon>
        <taxon>Myoidea</taxon>
        <taxon>Myidae</taxon>
        <taxon>Mya</taxon>
    </lineage>
</organism>
<name>A0ABY7FFH4_MYAAR</name>
<gene>
    <name evidence="6" type="ORF">MAR_002180</name>
</gene>
<dbReference type="Proteomes" id="UP001164746">
    <property type="component" value="Chromosome 11"/>
</dbReference>
<feature type="transmembrane region" description="Helical" evidence="5">
    <location>
        <begin position="108"/>
        <end position="129"/>
    </location>
</feature>
<evidence type="ECO:0000313" key="7">
    <source>
        <dbReference type="Proteomes" id="UP001164746"/>
    </source>
</evidence>
<dbReference type="SUPFAM" id="SSF103473">
    <property type="entry name" value="MFS general substrate transporter"/>
    <property type="match status" value="1"/>
</dbReference>
<keyword evidence="4 5" id="KW-0472">Membrane</keyword>
<keyword evidence="2 5" id="KW-0812">Transmembrane</keyword>
<evidence type="ECO:0000256" key="5">
    <source>
        <dbReference type="SAM" id="Phobius"/>
    </source>
</evidence>
<evidence type="ECO:0000256" key="2">
    <source>
        <dbReference type="ARBA" id="ARBA00022692"/>
    </source>
</evidence>
<evidence type="ECO:0000256" key="1">
    <source>
        <dbReference type="ARBA" id="ARBA00004141"/>
    </source>
</evidence>
<dbReference type="EMBL" id="CP111022">
    <property type="protein sequence ID" value="WAR20342.1"/>
    <property type="molecule type" value="Genomic_DNA"/>
</dbReference>
<evidence type="ECO:0000256" key="4">
    <source>
        <dbReference type="ARBA" id="ARBA00023136"/>
    </source>
</evidence>
<reference evidence="6" key="1">
    <citation type="submission" date="2022-11" db="EMBL/GenBank/DDBJ databases">
        <title>Centuries of genome instability and evolution in soft-shell clam transmissible cancer (bioRxiv).</title>
        <authorList>
            <person name="Hart S.F.M."/>
            <person name="Yonemitsu M.A."/>
            <person name="Giersch R.M."/>
            <person name="Beal B.F."/>
            <person name="Arriagada G."/>
            <person name="Davis B.W."/>
            <person name="Ostrander E.A."/>
            <person name="Goff S.P."/>
            <person name="Metzger M.J."/>
        </authorList>
    </citation>
    <scope>NUCLEOTIDE SEQUENCE</scope>
    <source>
        <strain evidence="6">MELC-2E11</strain>
        <tissue evidence="6">Siphon/mantle</tissue>
    </source>
</reference>